<feature type="domain" description="Response regulatory" evidence="6">
    <location>
        <begin position="2"/>
        <end position="116"/>
    </location>
</feature>
<dbReference type="InterPro" id="IPR051677">
    <property type="entry name" value="AfsR-DnrI-RedD_regulator"/>
</dbReference>
<dbReference type="InterPro" id="IPR011006">
    <property type="entry name" value="CheY-like_superfamily"/>
</dbReference>
<dbReference type="SMART" id="SM00448">
    <property type="entry name" value="REC"/>
    <property type="match status" value="1"/>
</dbReference>
<evidence type="ECO:0000256" key="1">
    <source>
        <dbReference type="ARBA" id="ARBA00023012"/>
    </source>
</evidence>
<dbReference type="GO" id="GO:0006355">
    <property type="term" value="P:regulation of DNA-templated transcription"/>
    <property type="evidence" value="ECO:0007669"/>
    <property type="project" value="InterPro"/>
</dbReference>
<dbReference type="Gene3D" id="1.25.40.10">
    <property type="entry name" value="Tetratricopeptide repeat domain"/>
    <property type="match status" value="1"/>
</dbReference>
<gene>
    <name evidence="7" type="ORF">BEP19_02910</name>
</gene>
<protein>
    <recommendedName>
        <fullName evidence="6">Response regulatory domain-containing protein</fullName>
    </recommendedName>
</protein>
<comment type="caution">
    <text evidence="7">The sequence shown here is derived from an EMBL/GenBank/DDBJ whole genome shotgun (WGS) entry which is preliminary data.</text>
</comment>
<evidence type="ECO:0000313" key="7">
    <source>
        <dbReference type="EMBL" id="RKD25894.1"/>
    </source>
</evidence>
<dbReference type="SUPFAM" id="SSF52172">
    <property type="entry name" value="CheY-like"/>
    <property type="match status" value="1"/>
</dbReference>
<evidence type="ECO:0000256" key="5">
    <source>
        <dbReference type="PROSITE-ProRule" id="PRU00169"/>
    </source>
</evidence>
<keyword evidence="3" id="KW-0238">DNA-binding</keyword>
<dbReference type="SUPFAM" id="SSF48452">
    <property type="entry name" value="TPR-like"/>
    <property type="match status" value="1"/>
</dbReference>
<dbReference type="EMBL" id="MCHY01000006">
    <property type="protein sequence ID" value="RKD25894.1"/>
    <property type="molecule type" value="Genomic_DNA"/>
</dbReference>
<dbReference type="Gene3D" id="3.40.50.2300">
    <property type="match status" value="1"/>
</dbReference>
<dbReference type="InterPro" id="IPR016032">
    <property type="entry name" value="Sig_transdc_resp-reg_C-effctor"/>
</dbReference>
<dbReference type="Proteomes" id="UP000284219">
    <property type="component" value="Unassembled WGS sequence"/>
</dbReference>
<dbReference type="InterPro" id="IPR036388">
    <property type="entry name" value="WH-like_DNA-bd_sf"/>
</dbReference>
<dbReference type="GO" id="GO:0000160">
    <property type="term" value="P:phosphorelay signal transduction system"/>
    <property type="evidence" value="ECO:0007669"/>
    <property type="project" value="UniProtKB-KW"/>
</dbReference>
<dbReference type="PANTHER" id="PTHR35807">
    <property type="entry name" value="TRANSCRIPTIONAL REGULATOR REDD-RELATED"/>
    <property type="match status" value="1"/>
</dbReference>
<accession>A0A419SNL3</accession>
<dbReference type="OrthoDB" id="3190595at2"/>
<keyword evidence="2" id="KW-0805">Transcription regulation</keyword>
<keyword evidence="4" id="KW-0804">Transcription</keyword>
<keyword evidence="1" id="KW-0902">Two-component regulatory system</keyword>
<evidence type="ECO:0000256" key="2">
    <source>
        <dbReference type="ARBA" id="ARBA00023015"/>
    </source>
</evidence>
<dbReference type="Pfam" id="PF03704">
    <property type="entry name" value="BTAD"/>
    <property type="match status" value="1"/>
</dbReference>
<organism evidence="7 8">
    <name type="scientific">Ammoniphilus oxalaticus</name>
    <dbReference type="NCBI Taxonomy" id="66863"/>
    <lineage>
        <taxon>Bacteria</taxon>
        <taxon>Bacillati</taxon>
        <taxon>Bacillota</taxon>
        <taxon>Bacilli</taxon>
        <taxon>Bacillales</taxon>
        <taxon>Paenibacillaceae</taxon>
        <taxon>Aneurinibacillus group</taxon>
        <taxon>Ammoniphilus</taxon>
    </lineage>
</organism>
<name>A0A419SNL3_9BACL</name>
<dbReference type="PROSITE" id="PS50110">
    <property type="entry name" value="RESPONSE_REGULATORY"/>
    <property type="match status" value="1"/>
</dbReference>
<dbReference type="GO" id="GO:0003677">
    <property type="term" value="F:DNA binding"/>
    <property type="evidence" value="ECO:0007669"/>
    <property type="project" value="UniProtKB-KW"/>
</dbReference>
<dbReference type="PANTHER" id="PTHR35807:SF2">
    <property type="entry name" value="TRANSCRIPTIONAL ACTIVATOR DOMAIN"/>
    <property type="match status" value="1"/>
</dbReference>
<sequence length="378" mass="44584">MRAILVDDEPLALDFLEHQINKISNIVIVEKLTNLEIAEREKLLQNIDLVFLDIEMPGKNGLELAEQLLEVNKNLAIVFVTAFHEYAVQAFELNALDYVLKPAQTDRLQKTITRIKTQLQDRSRPLARESKLQFNLFGKLTYNTSGNSPRKVIQWRTSKAQECFLYLLHHQKKTAQKSELIELLWPDVDEQRAFSQLYTTIYHIRKTLSHFGEHCSIKNTSEGYILLLNDVHIDAVEWEEKLTSLPPLTQETLTEYEAALNFYTGAYLQDYDYLWAEPERYRLEQRWLQYAYMIADHYNEHDNFEKAKNWYTKICSYKAEDERAHFQLMIGYASFGAFSEVERQYNQMKIALAELDLAVSPHVKKWYEQWRTEVVKPK</sequence>
<keyword evidence="5" id="KW-0597">Phosphoprotein</keyword>
<proteinExistence type="predicted"/>
<feature type="modified residue" description="4-aspartylphosphate" evidence="5">
    <location>
        <position position="53"/>
    </location>
</feature>
<dbReference type="InterPro" id="IPR001789">
    <property type="entry name" value="Sig_transdc_resp-reg_receiver"/>
</dbReference>
<evidence type="ECO:0000313" key="8">
    <source>
        <dbReference type="Proteomes" id="UP000284219"/>
    </source>
</evidence>
<evidence type="ECO:0000256" key="4">
    <source>
        <dbReference type="ARBA" id="ARBA00023163"/>
    </source>
</evidence>
<dbReference type="Gene3D" id="1.10.10.10">
    <property type="entry name" value="Winged helix-like DNA-binding domain superfamily/Winged helix DNA-binding domain"/>
    <property type="match status" value="1"/>
</dbReference>
<reference evidence="7 8" key="1">
    <citation type="submission" date="2016-08" db="EMBL/GenBank/DDBJ databases">
        <title>Novel Firmicute Genomes.</title>
        <authorList>
            <person name="Poppleton D.I."/>
            <person name="Gribaldo S."/>
        </authorList>
    </citation>
    <scope>NUCLEOTIDE SEQUENCE [LARGE SCALE GENOMIC DNA]</scope>
    <source>
        <strain evidence="7 8">RAOx-1</strain>
    </source>
</reference>
<dbReference type="InterPro" id="IPR011990">
    <property type="entry name" value="TPR-like_helical_dom_sf"/>
</dbReference>
<dbReference type="SMART" id="SM01043">
    <property type="entry name" value="BTAD"/>
    <property type="match status" value="1"/>
</dbReference>
<dbReference type="SUPFAM" id="SSF46894">
    <property type="entry name" value="C-terminal effector domain of the bipartite response regulators"/>
    <property type="match status" value="1"/>
</dbReference>
<evidence type="ECO:0000259" key="6">
    <source>
        <dbReference type="PROSITE" id="PS50110"/>
    </source>
</evidence>
<dbReference type="AlphaFoldDB" id="A0A419SNL3"/>
<dbReference type="RefSeq" id="WP_120188573.1">
    <property type="nucleotide sequence ID" value="NZ_MCHY01000006.1"/>
</dbReference>
<dbReference type="InterPro" id="IPR005158">
    <property type="entry name" value="BTAD"/>
</dbReference>
<dbReference type="Pfam" id="PF00072">
    <property type="entry name" value="Response_reg"/>
    <property type="match status" value="1"/>
</dbReference>
<keyword evidence="8" id="KW-1185">Reference proteome</keyword>
<evidence type="ECO:0000256" key="3">
    <source>
        <dbReference type="ARBA" id="ARBA00023125"/>
    </source>
</evidence>